<evidence type="ECO:0000313" key="5">
    <source>
        <dbReference type="EMBL" id="RGR55221.1"/>
    </source>
</evidence>
<dbReference type="RefSeq" id="WP_012743267.1">
    <property type="nucleotide sequence ID" value="NZ_CP092643.1"/>
</dbReference>
<protein>
    <submittedName>
        <fullName evidence="2">Uncharacterized protein</fullName>
    </submittedName>
</protein>
<reference evidence="3" key="3">
    <citation type="submission" date="2021-10" db="EMBL/GenBank/DDBJ databases">
        <title>Collection of gut derived symbiotic bacterial strains cultured from healthy donors.</title>
        <authorList>
            <person name="Lin H."/>
            <person name="Littmann E."/>
            <person name="Kohout C."/>
            <person name="Pamer E.G."/>
        </authorList>
    </citation>
    <scope>NUCLEOTIDE SEQUENCE</scope>
    <source>
        <strain evidence="4">DFI.7.28A</strain>
        <strain evidence="3">DFI.9.42</strain>
    </source>
</reference>
<dbReference type="EMBL" id="JAJCJQ010000002">
    <property type="protein sequence ID" value="MCB6959749.1"/>
    <property type="molecule type" value="Genomic_DNA"/>
</dbReference>
<gene>
    <name evidence="5" type="ORF">DWY38_06580</name>
    <name evidence="2" type="ORF">ERS852580_02036</name>
    <name evidence="3" type="ORF">LIZ56_14060</name>
    <name evidence="4" type="ORF">LIZ82_02400</name>
</gene>
<evidence type="ECO:0000256" key="1">
    <source>
        <dbReference type="SAM" id="Phobius"/>
    </source>
</evidence>
<dbReference type="AlphaFoldDB" id="A0A173UA65"/>
<keyword evidence="1" id="KW-1133">Transmembrane helix</keyword>
<dbReference type="Proteomes" id="UP000266066">
    <property type="component" value="Unassembled WGS sequence"/>
</dbReference>
<dbReference type="Proteomes" id="UP000095673">
    <property type="component" value="Unassembled WGS sequence"/>
</dbReference>
<dbReference type="EMBL" id="CYXM01000009">
    <property type="protein sequence ID" value="CUN11350.1"/>
    <property type="molecule type" value="Genomic_DNA"/>
</dbReference>
<dbReference type="EMBL" id="QRUJ01000005">
    <property type="protein sequence ID" value="RGR55221.1"/>
    <property type="molecule type" value="Genomic_DNA"/>
</dbReference>
<reference evidence="5 7" key="2">
    <citation type="submission" date="2018-08" db="EMBL/GenBank/DDBJ databases">
        <title>A genome reference for cultivated species of the human gut microbiota.</title>
        <authorList>
            <person name="Zou Y."/>
            <person name="Xue W."/>
            <person name="Luo G."/>
        </authorList>
    </citation>
    <scope>NUCLEOTIDE SEQUENCE [LARGE SCALE GENOMIC DNA]</scope>
    <source>
        <strain evidence="5 7">AF25-15</strain>
    </source>
</reference>
<feature type="transmembrane region" description="Helical" evidence="1">
    <location>
        <begin position="21"/>
        <end position="39"/>
    </location>
</feature>
<dbReference type="OrthoDB" id="2846816at2"/>
<feature type="transmembrane region" description="Helical" evidence="1">
    <location>
        <begin position="203"/>
        <end position="229"/>
    </location>
</feature>
<dbReference type="GeneID" id="86989195"/>
<dbReference type="EMBL" id="JAJCJK010000031">
    <property type="protein sequence ID" value="MCB6939519.1"/>
    <property type="molecule type" value="Genomic_DNA"/>
</dbReference>
<feature type="transmembrane region" description="Helical" evidence="1">
    <location>
        <begin position="175"/>
        <end position="196"/>
    </location>
</feature>
<accession>A0A173UA65</accession>
<dbReference type="OMA" id="YRIWILV"/>
<keyword evidence="1" id="KW-0812">Transmembrane</keyword>
<name>A0A173UA65_9FIRM</name>
<organism evidence="2 6">
    <name type="scientific">Agathobacter rectalis</name>
    <dbReference type="NCBI Taxonomy" id="39491"/>
    <lineage>
        <taxon>Bacteria</taxon>
        <taxon>Bacillati</taxon>
        <taxon>Bacillota</taxon>
        <taxon>Clostridia</taxon>
        <taxon>Lachnospirales</taxon>
        <taxon>Lachnospiraceae</taxon>
        <taxon>Agathobacter</taxon>
    </lineage>
</organism>
<sequence>MKSVKISLIVAIQNIRKWRTNYRIWILVILTMIFVQCYTKEISTNALAMGMKSSPWLYPFLYTDRYIRILFMLPLIFIYCDAPFIDKNQIYILMRCKRKLWSIGQIIYIFMTSAMYFSLIAAMTIVLNIRNIEYMNDWGKVLGTLAFSNVPLVKGTAVTISTYILTYFTPTQAMFFTWLLSVLCGGILGLIIYGCNVISKSKVVGIVASGFLVILSAAVSGNEMAQWFSPVSWTTLNKLDVGKLTQYPTFTYVMVVYMTAIIILSVWIIKVIEKKDVGVMIREV</sequence>
<feature type="transmembrane region" description="Helical" evidence="1">
    <location>
        <begin position="106"/>
        <end position="129"/>
    </location>
</feature>
<evidence type="ECO:0000313" key="3">
    <source>
        <dbReference type="EMBL" id="MCB6939519.1"/>
    </source>
</evidence>
<reference evidence="2 6" key="1">
    <citation type="submission" date="2015-09" db="EMBL/GenBank/DDBJ databases">
        <authorList>
            <consortium name="Pathogen Informatics"/>
        </authorList>
    </citation>
    <scope>NUCLEOTIDE SEQUENCE [LARGE SCALE GENOMIC DNA]</scope>
    <source>
        <strain evidence="2 6">2789STDY5834968</strain>
    </source>
</reference>
<evidence type="ECO:0000313" key="2">
    <source>
        <dbReference type="EMBL" id="CUN11350.1"/>
    </source>
</evidence>
<proteinExistence type="predicted"/>
<feature type="transmembrane region" description="Helical" evidence="1">
    <location>
        <begin position="249"/>
        <end position="272"/>
    </location>
</feature>
<evidence type="ECO:0000313" key="6">
    <source>
        <dbReference type="Proteomes" id="UP000095673"/>
    </source>
</evidence>
<keyword evidence="1" id="KW-0472">Membrane</keyword>
<evidence type="ECO:0000313" key="4">
    <source>
        <dbReference type="EMBL" id="MCB6959749.1"/>
    </source>
</evidence>
<dbReference type="Proteomes" id="UP001197741">
    <property type="component" value="Unassembled WGS sequence"/>
</dbReference>
<evidence type="ECO:0000313" key="7">
    <source>
        <dbReference type="Proteomes" id="UP000266066"/>
    </source>
</evidence>
<feature type="transmembrane region" description="Helical" evidence="1">
    <location>
        <begin position="66"/>
        <end position="85"/>
    </location>
</feature>
<dbReference type="Proteomes" id="UP001197684">
    <property type="component" value="Unassembled WGS sequence"/>
</dbReference>